<dbReference type="GO" id="GO:0080183">
    <property type="term" value="P:response to photooxidative stress"/>
    <property type="evidence" value="ECO:0007669"/>
    <property type="project" value="InterPro"/>
</dbReference>
<feature type="region of interest" description="Disordered" evidence="1">
    <location>
        <begin position="431"/>
        <end position="476"/>
    </location>
</feature>
<accession>A0A7J6ENH0</accession>
<dbReference type="AlphaFoldDB" id="A0A7J6ENH0"/>
<feature type="compositionally biased region" description="Polar residues" evidence="1">
    <location>
        <begin position="620"/>
        <end position="631"/>
    </location>
</feature>
<evidence type="ECO:0000256" key="1">
    <source>
        <dbReference type="SAM" id="MobiDB-lite"/>
    </source>
</evidence>
<feature type="compositionally biased region" description="Low complexity" evidence="1">
    <location>
        <begin position="597"/>
        <end position="607"/>
    </location>
</feature>
<dbReference type="InterPro" id="IPR040340">
    <property type="entry name" value="CEST/Y3IP1"/>
</dbReference>
<feature type="region of interest" description="Disordered" evidence="1">
    <location>
        <begin position="369"/>
        <end position="391"/>
    </location>
</feature>
<reference evidence="2 3" key="1">
    <citation type="journal article" date="2020" name="bioRxiv">
        <title>Sequence and annotation of 42 cannabis genomes reveals extensive copy number variation in cannabinoid synthesis and pathogen resistance genes.</title>
        <authorList>
            <person name="Mckernan K.J."/>
            <person name="Helbert Y."/>
            <person name="Kane L.T."/>
            <person name="Ebling H."/>
            <person name="Zhang L."/>
            <person name="Liu B."/>
            <person name="Eaton Z."/>
            <person name="Mclaughlin S."/>
            <person name="Kingan S."/>
            <person name="Baybayan P."/>
            <person name="Concepcion G."/>
            <person name="Jordan M."/>
            <person name="Riva A."/>
            <person name="Barbazuk W."/>
            <person name="Harkins T."/>
        </authorList>
    </citation>
    <scope>NUCLEOTIDE SEQUENCE [LARGE SCALE GENOMIC DNA]</scope>
    <source>
        <strain evidence="3">cv. Jamaican Lion 4</strain>
        <tissue evidence="2">Leaf</tissue>
    </source>
</reference>
<dbReference type="GO" id="GO:0048564">
    <property type="term" value="P:photosystem I assembly"/>
    <property type="evidence" value="ECO:0007669"/>
    <property type="project" value="InterPro"/>
</dbReference>
<proteinExistence type="predicted"/>
<feature type="region of interest" description="Disordered" evidence="1">
    <location>
        <begin position="593"/>
        <end position="631"/>
    </location>
</feature>
<comment type="caution">
    <text evidence="2">The sequence shown here is derived from an EMBL/GenBank/DDBJ whole genome shotgun (WGS) entry which is preliminary data.</text>
</comment>
<evidence type="ECO:0000313" key="2">
    <source>
        <dbReference type="EMBL" id="KAF4359846.1"/>
    </source>
</evidence>
<dbReference type="GO" id="GO:0009535">
    <property type="term" value="C:chloroplast thylakoid membrane"/>
    <property type="evidence" value="ECO:0007669"/>
    <property type="project" value="InterPro"/>
</dbReference>
<dbReference type="PANTHER" id="PTHR33672:SF24">
    <property type="entry name" value="OS01G0798600 PROTEIN"/>
    <property type="match status" value="1"/>
</dbReference>
<gene>
    <name evidence="2" type="ORF">G4B88_020367</name>
</gene>
<protein>
    <submittedName>
        <fullName evidence="2">Uncharacterized protein</fullName>
    </submittedName>
</protein>
<sequence length="654" mass="72617">MEKMGTQSQIQVLQLLQPLPLSQKRTLIFNGVRLNSIPFKPSSNLSLQNPKKRLSIVLASGEDTASTSTSVSAEEATEADPEDLEYVGQIKRVLELLRKNRDMLFSEVKLTIMIEDPRDAERRRLLGIEESDGPSREDLAAALEEVNEGKIPENRVTLRLLAEEMMQWPNLEVEAEKKKPSKSLYAKATDTGIDPREAARRLNMEWDTAAEIEDSDDKEETEVPKALVWLWSTVLSHSFSGHHRRFSCIDSILQLSPVEEDMIHFNLQYTAFSVSNQRHHKPDDDHENFYYANGFAEIQVCRSLSRNDNVQREKQISIDPISFRESPKVTGFLELPASLLPGKPKFLSCSLPNSANSSPRFSTSLLKKKVKNEGQGQGQSQGQTSPLQNEAEKQMNLPLEYYLRRSKSCAEGRSFSPSDDLDLWLQKPDVSDQYGNKKHRNSFPRGDNRTSNKAGHHNNNKNSYNQHNSNSSNSMDLSSGGGFKCGACLFIPGFGKGRQVRASRKEEVDQMENNISNVISRTVSLEKFECGSWASSVIGGGGGGGGGEGDSTNHYFDLPMELIQSGNNDANSPVSSAFVFDKDIKGVLKNGSVRSSTTAPTTTTTAARKSNDSARHVRFSTASPQSFPASPTCITPRLRKAREDFNAFLEAQSA</sequence>
<dbReference type="EMBL" id="JAATIQ010000363">
    <property type="protein sequence ID" value="KAF4359846.1"/>
    <property type="molecule type" value="Genomic_DNA"/>
</dbReference>
<keyword evidence="3" id="KW-1185">Reference proteome</keyword>
<name>A0A7J6ENH0_CANSA</name>
<dbReference type="PANTHER" id="PTHR33672">
    <property type="entry name" value="YCF3-INTERACTING PROTEIN 1, CHLOROPLASTIC"/>
    <property type="match status" value="1"/>
</dbReference>
<evidence type="ECO:0000313" key="3">
    <source>
        <dbReference type="Proteomes" id="UP000583929"/>
    </source>
</evidence>
<feature type="compositionally biased region" description="Low complexity" evidence="1">
    <location>
        <begin position="460"/>
        <end position="476"/>
    </location>
</feature>
<organism evidence="2 3">
    <name type="scientific">Cannabis sativa</name>
    <name type="common">Hemp</name>
    <name type="synonym">Marijuana</name>
    <dbReference type="NCBI Taxonomy" id="3483"/>
    <lineage>
        <taxon>Eukaryota</taxon>
        <taxon>Viridiplantae</taxon>
        <taxon>Streptophyta</taxon>
        <taxon>Embryophyta</taxon>
        <taxon>Tracheophyta</taxon>
        <taxon>Spermatophyta</taxon>
        <taxon>Magnoliopsida</taxon>
        <taxon>eudicotyledons</taxon>
        <taxon>Gunneridae</taxon>
        <taxon>Pentapetalae</taxon>
        <taxon>rosids</taxon>
        <taxon>fabids</taxon>
        <taxon>Rosales</taxon>
        <taxon>Cannabaceae</taxon>
        <taxon>Cannabis</taxon>
    </lineage>
</organism>
<dbReference type="Proteomes" id="UP000583929">
    <property type="component" value="Unassembled WGS sequence"/>
</dbReference>